<gene>
    <name evidence="3" type="ORF">IFT62_18625</name>
</gene>
<dbReference type="NCBIfam" id="TIGR01643">
    <property type="entry name" value="YD_repeat_2x"/>
    <property type="match status" value="2"/>
</dbReference>
<protein>
    <submittedName>
        <fullName evidence="3">RHS domain-containing protein</fullName>
    </submittedName>
</protein>
<comment type="caution">
    <text evidence="3">The sequence shown here is derived from an EMBL/GenBank/DDBJ whole genome shotgun (WGS) entry which is preliminary data.</text>
</comment>
<dbReference type="RefSeq" id="WP_191945212.1">
    <property type="nucleotide sequence ID" value="NZ_JACYNP010000008.1"/>
</dbReference>
<dbReference type="InterPro" id="IPR056823">
    <property type="entry name" value="TEN-like_YD-shell"/>
</dbReference>
<accession>A0ABR9ACD0</accession>
<proteinExistence type="predicted"/>
<organism evidence="3 4">
    <name type="scientific">Pseudomonas lutea</name>
    <dbReference type="NCBI Taxonomy" id="243924"/>
    <lineage>
        <taxon>Bacteria</taxon>
        <taxon>Pseudomonadati</taxon>
        <taxon>Pseudomonadota</taxon>
        <taxon>Gammaproteobacteria</taxon>
        <taxon>Pseudomonadales</taxon>
        <taxon>Pseudomonadaceae</taxon>
        <taxon>Pseudomonas</taxon>
    </lineage>
</organism>
<dbReference type="PRINTS" id="PR00394">
    <property type="entry name" value="RHSPROTEIN"/>
</dbReference>
<feature type="non-terminal residue" evidence="3">
    <location>
        <position position="1"/>
    </location>
</feature>
<dbReference type="NCBIfam" id="TIGR03696">
    <property type="entry name" value="Rhs_assc_core"/>
    <property type="match status" value="1"/>
</dbReference>
<reference evidence="3 4" key="1">
    <citation type="journal article" date="2020" name="FEMS Microbiol. Ecol.">
        <title>Temporal dynamics of bacterial communities during seed development and maturation.</title>
        <authorList>
            <person name="Chesneau G."/>
            <person name="Torres-Cortes G."/>
            <person name="Briand M."/>
            <person name="Darrasse A."/>
            <person name="Preveaux A."/>
            <person name="Marais C."/>
            <person name="Jacques M.A."/>
            <person name="Shade A."/>
            <person name="Barret M."/>
        </authorList>
    </citation>
    <scope>NUCLEOTIDE SEQUENCE [LARGE SCALE GENOMIC DNA]</scope>
    <source>
        <strain evidence="3 4">CFBP13723</strain>
    </source>
</reference>
<dbReference type="PANTHER" id="PTHR32305">
    <property type="match status" value="1"/>
</dbReference>
<dbReference type="InterPro" id="IPR006530">
    <property type="entry name" value="YD"/>
</dbReference>
<keyword evidence="4" id="KW-1185">Reference proteome</keyword>
<dbReference type="Pfam" id="PF25023">
    <property type="entry name" value="TEN_YD-shell"/>
    <property type="match status" value="1"/>
</dbReference>
<dbReference type="PANTHER" id="PTHR32305:SF15">
    <property type="entry name" value="PROTEIN RHSA-RELATED"/>
    <property type="match status" value="1"/>
</dbReference>
<evidence type="ECO:0000256" key="1">
    <source>
        <dbReference type="ARBA" id="ARBA00022737"/>
    </source>
</evidence>
<sequence>DGPQSRAGRVVHNRLLTYQDRRYRYDGFGRMIEKRSARHGTQRFAYDADSRLIEVRNPNRHVVRMTYDPLGRRIGKREHDQHGQLLGETVFTWDGLRLLHEQRNSLTSLYVYADGSHEPLARIDGSGALQKIRYYHNDLNGLPEQLTESDGHVVWHARYRVWGNTAEEVREPYFIEEQNLRFQGQYLDRETGLHYNTFRFYDPDVGRFTTPDPIGLAGGINLYQYAPNPIEWIDPLGLAACGKNVNALRNGPQKTTVSVKSKAEAHELVTEAFPGAQKVRGIGPQDATGIRKKYKMEQFKKKDGKVRYRKDYPIDKATGRVFGHDDPKGTGHGEFPHINIKRADGTMVRIDITG</sequence>
<evidence type="ECO:0000313" key="3">
    <source>
        <dbReference type="EMBL" id="MBD8123230.1"/>
    </source>
</evidence>
<name>A0ABR9ACD0_9PSED</name>
<keyword evidence="1" id="KW-0677">Repeat</keyword>
<dbReference type="InterPro" id="IPR022385">
    <property type="entry name" value="Rhs_assc_core"/>
</dbReference>
<evidence type="ECO:0000259" key="2">
    <source>
        <dbReference type="Pfam" id="PF25023"/>
    </source>
</evidence>
<dbReference type="EMBL" id="JACYNP010000008">
    <property type="protein sequence ID" value="MBD8123230.1"/>
    <property type="molecule type" value="Genomic_DNA"/>
</dbReference>
<feature type="domain" description="Teneurin-like YD-shell" evidence="2">
    <location>
        <begin position="13"/>
        <end position="212"/>
    </location>
</feature>
<dbReference type="InterPro" id="IPR050708">
    <property type="entry name" value="T6SS_VgrG/RHS"/>
</dbReference>
<dbReference type="Gene3D" id="2.180.10.10">
    <property type="entry name" value="RHS repeat-associated core"/>
    <property type="match status" value="1"/>
</dbReference>
<dbReference type="Proteomes" id="UP000625247">
    <property type="component" value="Unassembled WGS sequence"/>
</dbReference>
<evidence type="ECO:0000313" key="4">
    <source>
        <dbReference type="Proteomes" id="UP000625247"/>
    </source>
</evidence>